<dbReference type="InterPro" id="IPR000477">
    <property type="entry name" value="RT_dom"/>
</dbReference>
<evidence type="ECO:0000313" key="2">
    <source>
        <dbReference type="EMBL" id="RDX72352.1"/>
    </source>
</evidence>
<dbReference type="STRING" id="157652.A0A371F233"/>
<dbReference type="PANTHER" id="PTHR24559:SF450">
    <property type="entry name" value="RNA-DIRECTED DNA POLYMERASE HOMOLOG"/>
    <property type="match status" value="1"/>
</dbReference>
<dbReference type="PANTHER" id="PTHR24559">
    <property type="entry name" value="TRANSPOSON TY3-I GAG-POL POLYPROTEIN"/>
    <property type="match status" value="1"/>
</dbReference>
<proteinExistence type="predicted"/>
<comment type="caution">
    <text evidence="2">The sequence shown here is derived from an EMBL/GenBank/DDBJ whole genome shotgun (WGS) entry which is preliminary data.</text>
</comment>
<keyword evidence="3" id="KW-1185">Reference proteome</keyword>
<feature type="domain" description="Reverse transcriptase" evidence="1">
    <location>
        <begin position="53"/>
        <end position="137"/>
    </location>
</feature>
<dbReference type="InterPro" id="IPR043128">
    <property type="entry name" value="Rev_trsase/Diguanyl_cyclase"/>
</dbReference>
<dbReference type="OrthoDB" id="1002013at2759"/>
<dbReference type="AlphaFoldDB" id="A0A371F233"/>
<dbReference type="InterPro" id="IPR053134">
    <property type="entry name" value="RNA-dir_DNA_polymerase"/>
</dbReference>
<evidence type="ECO:0000313" key="3">
    <source>
        <dbReference type="Proteomes" id="UP000257109"/>
    </source>
</evidence>
<dbReference type="Gene3D" id="3.30.70.270">
    <property type="match status" value="1"/>
</dbReference>
<evidence type="ECO:0000259" key="1">
    <source>
        <dbReference type="Pfam" id="PF00078"/>
    </source>
</evidence>
<dbReference type="InterPro" id="IPR043502">
    <property type="entry name" value="DNA/RNA_pol_sf"/>
</dbReference>
<dbReference type="CDD" id="cd01647">
    <property type="entry name" value="RT_LTR"/>
    <property type="match status" value="1"/>
</dbReference>
<dbReference type="EMBL" id="QJKJ01010940">
    <property type="protein sequence ID" value="RDX72352.1"/>
    <property type="molecule type" value="Genomic_DNA"/>
</dbReference>
<protein>
    <recommendedName>
        <fullName evidence="1">Reverse transcriptase domain-containing protein</fullName>
    </recommendedName>
</protein>
<dbReference type="Proteomes" id="UP000257109">
    <property type="component" value="Unassembled WGS sequence"/>
</dbReference>
<accession>A0A371F233</accession>
<name>A0A371F233_MUCPR</name>
<dbReference type="Pfam" id="PF00078">
    <property type="entry name" value="RVT_1"/>
    <property type="match status" value="1"/>
</dbReference>
<gene>
    <name evidence="2" type="ORF">CR513_48180</name>
</gene>
<dbReference type="SUPFAM" id="SSF56672">
    <property type="entry name" value="DNA/RNA polymerases"/>
    <property type="match status" value="1"/>
</dbReference>
<dbReference type="Gene3D" id="3.10.10.10">
    <property type="entry name" value="HIV Type 1 Reverse Transcriptase, subunit A, domain 1"/>
    <property type="match status" value="2"/>
</dbReference>
<reference evidence="2" key="1">
    <citation type="submission" date="2018-05" db="EMBL/GenBank/DDBJ databases">
        <title>Draft genome of Mucuna pruriens seed.</title>
        <authorList>
            <person name="Nnadi N.E."/>
            <person name="Vos R."/>
            <person name="Hasami M.H."/>
            <person name="Devisetty U.K."/>
            <person name="Aguiy J.C."/>
        </authorList>
    </citation>
    <scope>NUCLEOTIDE SEQUENCE [LARGE SCALE GENOMIC DNA]</scope>
    <source>
        <strain evidence="2">JCA_2017</strain>
    </source>
</reference>
<organism evidence="2 3">
    <name type="scientific">Mucuna pruriens</name>
    <name type="common">Velvet bean</name>
    <name type="synonym">Dolichos pruriens</name>
    <dbReference type="NCBI Taxonomy" id="157652"/>
    <lineage>
        <taxon>Eukaryota</taxon>
        <taxon>Viridiplantae</taxon>
        <taxon>Streptophyta</taxon>
        <taxon>Embryophyta</taxon>
        <taxon>Tracheophyta</taxon>
        <taxon>Spermatophyta</taxon>
        <taxon>Magnoliopsida</taxon>
        <taxon>eudicotyledons</taxon>
        <taxon>Gunneridae</taxon>
        <taxon>Pentapetalae</taxon>
        <taxon>rosids</taxon>
        <taxon>fabids</taxon>
        <taxon>Fabales</taxon>
        <taxon>Fabaceae</taxon>
        <taxon>Papilionoideae</taxon>
        <taxon>50 kb inversion clade</taxon>
        <taxon>NPAAA clade</taxon>
        <taxon>indigoferoid/millettioid clade</taxon>
        <taxon>Phaseoleae</taxon>
        <taxon>Mucuna</taxon>
    </lineage>
</organism>
<feature type="non-terminal residue" evidence="2">
    <location>
        <position position="1"/>
    </location>
</feature>
<sequence>MDKLIEKGWVWESKSSCAIPVILVPKKDRSWRMCMDFRPINKITSDIGTSFPVWMIFSTNCMIAFKTKSDPYEQLVIPFDLTNAPSIVMRLMDHVLRSLIGWCMVVYFDDILVYSMCVNNHVKCIRVQRDVGKEESLAFYALSL</sequence>